<dbReference type="EMBL" id="CM039173">
    <property type="protein sequence ID" value="KAH9769475.1"/>
    <property type="molecule type" value="Genomic_DNA"/>
</dbReference>
<accession>A0ACB8L8F0</accession>
<reference evidence="2" key="1">
    <citation type="journal article" date="2023" name="Hortic. Res.">
        <title>A chromosome-level phased genome enabling allele-level studies in sweet orange: a case study on citrus Huanglongbing tolerance.</title>
        <authorList>
            <person name="Wu B."/>
            <person name="Yu Q."/>
            <person name="Deng Z."/>
            <person name="Duan Y."/>
            <person name="Luo F."/>
            <person name="Gmitter F. Jr."/>
        </authorList>
    </citation>
    <scope>NUCLEOTIDE SEQUENCE [LARGE SCALE GENOMIC DNA]</scope>
    <source>
        <strain evidence="2">cv. Valencia</strain>
    </source>
</reference>
<evidence type="ECO:0000313" key="2">
    <source>
        <dbReference type="Proteomes" id="UP000829398"/>
    </source>
</evidence>
<name>A0ACB8L8F0_CITSI</name>
<dbReference type="Proteomes" id="UP000829398">
    <property type="component" value="Chromosome 4"/>
</dbReference>
<sequence>MTFKPPPSAPQEPPRLSFTYSSMITAVQTAQEDLPITGFNSEGYPVYPAKHNGHFLWDVPGSGMCDPNCPCCDDWEEDDHYAPRRKKKPKKKKPPVPCQHCEPKSPKDPPPPPAPLPIYRKELKWIAKHCKSEIPSPLPNPTPIVQPLACMMFSSTSSDYSSSFPPLEPHTDSQRNVVSKPFIPSPITSTGHLEPPKPFESVLNWQTQNARAQNDTLLHLNSKVEKISFRTEQIETKVDSIAAQMQQIHQNLQSRIGQLDSELRAMLAHRYNGPEFDQKEKEIRRLKAELAQIESDKQKPTIFTTSPPISSIGPTYHPFASMLSPIKQYDPSKLFGMTHTFFRDNRLPPPPKPKLKSKPQPRPVTFHQSSISIPDCHTKTDTESSASTSDSEKSYADITKILMAQPDQPTQGQTSHTEPYVDIPSEVEEEMPESSATNQPSPAQAQTNPPSQKSSNGPWFTFDDLPSHKWRDRLNEMSAWINLEMIRPGATTHSVLREFATRFTGALRDWFDSLGPYRQLLFVDLLEVSSALAVLHDQFLGDPSAVFEAARRDYLNMKCYSLNAKDLDFHYKRMSLLFYKLNGFNEPTLKHVFLASLPEELQPDIQRQLTASNLALDNISLGKIFRLAKTCLDKLC</sequence>
<evidence type="ECO:0000313" key="1">
    <source>
        <dbReference type="EMBL" id="KAH9769475.1"/>
    </source>
</evidence>
<keyword evidence="2" id="KW-1185">Reference proteome</keyword>
<organism evidence="1 2">
    <name type="scientific">Citrus sinensis</name>
    <name type="common">Sweet orange</name>
    <name type="synonym">Citrus aurantium var. sinensis</name>
    <dbReference type="NCBI Taxonomy" id="2711"/>
    <lineage>
        <taxon>Eukaryota</taxon>
        <taxon>Viridiplantae</taxon>
        <taxon>Streptophyta</taxon>
        <taxon>Embryophyta</taxon>
        <taxon>Tracheophyta</taxon>
        <taxon>Spermatophyta</taxon>
        <taxon>Magnoliopsida</taxon>
        <taxon>eudicotyledons</taxon>
        <taxon>Gunneridae</taxon>
        <taxon>Pentapetalae</taxon>
        <taxon>rosids</taxon>
        <taxon>malvids</taxon>
        <taxon>Sapindales</taxon>
        <taxon>Rutaceae</taxon>
        <taxon>Aurantioideae</taxon>
        <taxon>Citrus</taxon>
    </lineage>
</organism>
<protein>
    <submittedName>
        <fullName evidence="1">Uncharacterized protein</fullName>
    </submittedName>
</protein>
<proteinExistence type="predicted"/>
<gene>
    <name evidence="1" type="ORF">KPL71_012015</name>
</gene>
<comment type="caution">
    <text evidence="1">The sequence shown here is derived from an EMBL/GenBank/DDBJ whole genome shotgun (WGS) entry which is preliminary data.</text>
</comment>